<dbReference type="GeneID" id="25560412"/>
<name>A0A0L0DDS0_THETB</name>
<protein>
    <submittedName>
        <fullName evidence="1">Uncharacterized protein</fullName>
    </submittedName>
</protein>
<dbReference type="Proteomes" id="UP000054408">
    <property type="component" value="Unassembled WGS sequence"/>
</dbReference>
<dbReference type="AlphaFoldDB" id="A0A0L0DDS0"/>
<dbReference type="EMBL" id="GL349435">
    <property type="protein sequence ID" value="KNC50454.1"/>
    <property type="molecule type" value="Genomic_DNA"/>
</dbReference>
<dbReference type="OrthoDB" id="998115at2759"/>
<reference evidence="1 2" key="1">
    <citation type="submission" date="2010-05" db="EMBL/GenBank/DDBJ databases">
        <title>The Genome Sequence of Thecamonas trahens ATCC 50062.</title>
        <authorList>
            <consortium name="The Broad Institute Genome Sequencing Platform"/>
            <person name="Russ C."/>
            <person name="Cuomo C."/>
            <person name="Shea T."/>
            <person name="Young S.K."/>
            <person name="Zeng Q."/>
            <person name="Koehrsen M."/>
            <person name="Haas B."/>
            <person name="Borodovsky M."/>
            <person name="Guigo R."/>
            <person name="Alvarado L."/>
            <person name="Berlin A."/>
            <person name="Bochicchio J."/>
            <person name="Borenstein D."/>
            <person name="Chapman S."/>
            <person name="Chen Z."/>
            <person name="Freedman E."/>
            <person name="Gellesch M."/>
            <person name="Goldberg J."/>
            <person name="Griggs A."/>
            <person name="Gujja S."/>
            <person name="Heilman E."/>
            <person name="Heiman D."/>
            <person name="Hepburn T."/>
            <person name="Howarth C."/>
            <person name="Jen D."/>
            <person name="Larson L."/>
            <person name="Mehta T."/>
            <person name="Park D."/>
            <person name="Pearson M."/>
            <person name="Roberts A."/>
            <person name="Saif S."/>
            <person name="Shenoy N."/>
            <person name="Sisk P."/>
            <person name="Stolte C."/>
            <person name="Sykes S."/>
            <person name="Thomson T."/>
            <person name="Walk T."/>
            <person name="White J."/>
            <person name="Yandava C."/>
            <person name="Burger G."/>
            <person name="Gray M.W."/>
            <person name="Holland P.W.H."/>
            <person name="King N."/>
            <person name="Lang F.B.F."/>
            <person name="Roger A.J."/>
            <person name="Ruiz-Trillo I."/>
            <person name="Lander E."/>
            <person name="Nusbaum C."/>
        </authorList>
    </citation>
    <scope>NUCLEOTIDE SEQUENCE [LARGE SCALE GENOMIC DNA]</scope>
    <source>
        <strain evidence="1 2">ATCC 50062</strain>
    </source>
</reference>
<accession>A0A0L0DDS0</accession>
<gene>
    <name evidence="1" type="ORF">AMSG_00614</name>
</gene>
<keyword evidence="2" id="KW-1185">Reference proteome</keyword>
<sequence>MINACFTQPITCALSCLLPCFKARSHRLTMLDNDLSRYKCCNNRYQCITRHCDGCVQGNEGCCLWLEACCCHECAIYTNRSMIMQRFNVRDSACDACIQIFLCFCQILNCVLQCSGNGSDELETFVDGLYCAVYACMNSQHEAEIEHRLGVTTKEPDVMGRMGR</sequence>
<proteinExistence type="predicted"/>
<dbReference type="PANTHER" id="PTHR31152">
    <property type="entry name" value="PLAC8 FAMILY PROTEIN"/>
    <property type="match status" value="1"/>
</dbReference>
<dbReference type="RefSeq" id="XP_013762350.1">
    <property type="nucleotide sequence ID" value="XM_013906896.1"/>
</dbReference>
<evidence type="ECO:0000313" key="1">
    <source>
        <dbReference type="EMBL" id="KNC50454.1"/>
    </source>
</evidence>
<dbReference type="STRING" id="461836.A0A0L0DDS0"/>
<dbReference type="PANTHER" id="PTHR31152:SF1">
    <property type="entry name" value="PLAC8 FAMILY PROTEIN"/>
    <property type="match status" value="1"/>
</dbReference>
<organism evidence="1 2">
    <name type="scientific">Thecamonas trahens ATCC 50062</name>
    <dbReference type="NCBI Taxonomy" id="461836"/>
    <lineage>
        <taxon>Eukaryota</taxon>
        <taxon>Apusozoa</taxon>
        <taxon>Apusomonadida</taxon>
        <taxon>Apusomonadidae</taxon>
        <taxon>Thecamonas</taxon>
    </lineage>
</organism>
<evidence type="ECO:0000313" key="2">
    <source>
        <dbReference type="Proteomes" id="UP000054408"/>
    </source>
</evidence>